<keyword evidence="3" id="KW-1185">Reference proteome</keyword>
<comment type="caution">
    <text evidence="2">The sequence shown here is derived from an EMBL/GenBank/DDBJ whole genome shotgun (WGS) entry which is preliminary data.</text>
</comment>
<feature type="compositionally biased region" description="Basic and acidic residues" evidence="1">
    <location>
        <begin position="74"/>
        <end position="87"/>
    </location>
</feature>
<dbReference type="Proteomes" id="UP000193218">
    <property type="component" value="Unassembled WGS sequence"/>
</dbReference>
<feature type="compositionally biased region" description="Gly residues" evidence="1">
    <location>
        <begin position="215"/>
        <end position="230"/>
    </location>
</feature>
<evidence type="ECO:0000313" key="3">
    <source>
        <dbReference type="Proteomes" id="UP000193218"/>
    </source>
</evidence>
<feature type="region of interest" description="Disordered" evidence="1">
    <location>
        <begin position="36"/>
        <end position="280"/>
    </location>
</feature>
<reference evidence="2 3" key="1">
    <citation type="submission" date="2017-03" db="EMBL/GenBank/DDBJ databases">
        <title>Widespread Adenine N6-methylation of Active Genes in Fungi.</title>
        <authorList>
            <consortium name="DOE Joint Genome Institute"/>
            <person name="Mondo S.J."/>
            <person name="Dannebaum R.O."/>
            <person name="Kuo R.C."/>
            <person name="Louie K.B."/>
            <person name="Bewick A.J."/>
            <person name="Labutti K."/>
            <person name="Haridas S."/>
            <person name="Kuo A."/>
            <person name="Salamov A."/>
            <person name="Ahrendt S.R."/>
            <person name="Lau R."/>
            <person name="Bowen B.P."/>
            <person name="Lipzen A."/>
            <person name="Sullivan W."/>
            <person name="Andreopoulos W.B."/>
            <person name="Clum A."/>
            <person name="Lindquist E."/>
            <person name="Daum C."/>
            <person name="Northen T.R."/>
            <person name="Ramamoorthy G."/>
            <person name="Schmitz R.J."/>
            <person name="Gryganskyi A."/>
            <person name="Culley D."/>
            <person name="Magnuson J."/>
            <person name="James T.Y."/>
            <person name="O'Malley M.A."/>
            <person name="Stajich J.E."/>
            <person name="Spatafora J.W."/>
            <person name="Visel A."/>
            <person name="Grigoriev I.V."/>
        </authorList>
    </citation>
    <scope>NUCLEOTIDE SEQUENCE [LARGE SCALE GENOMIC DNA]</scope>
    <source>
        <strain evidence="2 3">NRRL Y-17943</strain>
    </source>
</reference>
<proteinExistence type="predicted"/>
<feature type="compositionally biased region" description="Basic and acidic residues" evidence="1">
    <location>
        <begin position="94"/>
        <end position="114"/>
    </location>
</feature>
<evidence type="ECO:0000256" key="1">
    <source>
        <dbReference type="SAM" id="MobiDB-lite"/>
    </source>
</evidence>
<feature type="compositionally biased region" description="Basic and acidic residues" evidence="1">
    <location>
        <begin position="169"/>
        <end position="182"/>
    </location>
</feature>
<sequence length="412" mass="43724">MPLRITSGFPGTRIIIGPSSSRAALSARWGEAAFSSTIPQNAEDDRSAPPPLDGLSLPAAAKHDIDTLSSSGIEESRIRSSARKETQRQIQRQENSDKHSADAGNDPMRRRPDAFFDVPDNIAADPFAEPAPPALHPPGQNSQPRKRLVDRVADDLFLTPPQNPHPAQQHRERGAPGPERQRQGGYDPRGSRGGSRPNNHRAGPPNQFSPNAGPLRGGAPGTGVRGGFKQGGPPRSFTGGSNRGGPFRGGGGGGRGGARGGRGGGRGRFGPRGVPGLGDMNEADAEAAWLESVIKLPAPQPPVNDQSFLGLFGQNSLVGTPIHGSRHPEHNWWAKGMDLSQARRSEVMRLAGSYDTMLPDTPVPSDPQLANNPRERAKATFLWTSALSPGVGLERAKANEEKVSQALQSNSR</sequence>
<dbReference type="GeneID" id="33556661"/>
<feature type="compositionally biased region" description="Gly residues" evidence="1">
    <location>
        <begin position="241"/>
        <end position="276"/>
    </location>
</feature>
<name>A0A1Y1URW9_9TREE</name>
<protein>
    <submittedName>
        <fullName evidence="2">Uncharacterized protein</fullName>
    </submittedName>
</protein>
<dbReference type="EMBL" id="NBSH01000002">
    <property type="protein sequence ID" value="ORX40186.1"/>
    <property type="molecule type" value="Genomic_DNA"/>
</dbReference>
<gene>
    <name evidence="2" type="ORF">BD324DRAFT_616696</name>
</gene>
<dbReference type="InParanoid" id="A0A1Y1URW9"/>
<dbReference type="AlphaFoldDB" id="A0A1Y1URW9"/>
<dbReference type="RefSeq" id="XP_021873971.1">
    <property type="nucleotide sequence ID" value="XM_022014853.1"/>
</dbReference>
<accession>A0A1Y1URW9</accession>
<evidence type="ECO:0000313" key="2">
    <source>
        <dbReference type="EMBL" id="ORX40186.1"/>
    </source>
</evidence>
<dbReference type="OrthoDB" id="2596902at2759"/>
<organism evidence="2 3">
    <name type="scientific">Kockovaella imperatae</name>
    <dbReference type="NCBI Taxonomy" id="4999"/>
    <lineage>
        <taxon>Eukaryota</taxon>
        <taxon>Fungi</taxon>
        <taxon>Dikarya</taxon>
        <taxon>Basidiomycota</taxon>
        <taxon>Agaricomycotina</taxon>
        <taxon>Tremellomycetes</taxon>
        <taxon>Tremellales</taxon>
        <taxon>Cuniculitremaceae</taxon>
        <taxon>Kockovaella</taxon>
    </lineage>
</organism>